<evidence type="ECO:0000256" key="4">
    <source>
        <dbReference type="ARBA" id="ARBA00023157"/>
    </source>
</evidence>
<dbReference type="OrthoDB" id="4405280at2759"/>
<dbReference type="SUPFAM" id="SSF57196">
    <property type="entry name" value="EGF/Laminin"/>
    <property type="match status" value="1"/>
</dbReference>
<dbReference type="AlphaFoldDB" id="A0A9Q1H9W3"/>
<dbReference type="SUPFAM" id="SSF49899">
    <property type="entry name" value="Concanavalin A-like lectins/glucanases"/>
    <property type="match status" value="1"/>
</dbReference>
<dbReference type="PROSITE" id="PS01186">
    <property type="entry name" value="EGF_2"/>
    <property type="match status" value="2"/>
</dbReference>
<dbReference type="CDD" id="cd00054">
    <property type="entry name" value="EGF_CA"/>
    <property type="match status" value="3"/>
</dbReference>
<protein>
    <submittedName>
        <fullName evidence="7">Fibrillin-2</fullName>
    </submittedName>
</protein>
<dbReference type="InterPro" id="IPR049883">
    <property type="entry name" value="NOTCH1_EGF-like"/>
</dbReference>
<dbReference type="InterPro" id="IPR001881">
    <property type="entry name" value="EGF-like_Ca-bd_dom"/>
</dbReference>
<dbReference type="PANTHER" id="PTHR24039:SF58">
    <property type="entry name" value="EGF-LIKE DOMAIN-CONTAINING PROTEIN"/>
    <property type="match status" value="1"/>
</dbReference>
<feature type="disulfide bond" evidence="5">
    <location>
        <begin position="135"/>
        <end position="144"/>
    </location>
</feature>
<feature type="domain" description="EGF-like" evidence="6">
    <location>
        <begin position="67"/>
        <end position="108"/>
    </location>
</feature>
<dbReference type="SMART" id="SM00179">
    <property type="entry name" value="EGF_CA"/>
    <property type="match status" value="3"/>
</dbReference>
<dbReference type="PROSITE" id="PS00022">
    <property type="entry name" value="EGF_1"/>
    <property type="match status" value="1"/>
</dbReference>
<dbReference type="InterPro" id="IPR000742">
    <property type="entry name" value="EGF"/>
</dbReference>
<proteinExistence type="predicted"/>
<reference evidence="7" key="1">
    <citation type="submission" date="2021-10" db="EMBL/GenBank/DDBJ databases">
        <title>Tropical sea cucumber genome reveals ecological adaptation and Cuvierian tubules defense mechanism.</title>
        <authorList>
            <person name="Chen T."/>
        </authorList>
    </citation>
    <scope>NUCLEOTIDE SEQUENCE</scope>
    <source>
        <strain evidence="7">Nanhai2018</strain>
        <tissue evidence="7">Muscle</tissue>
    </source>
</reference>
<dbReference type="Gene3D" id="2.60.120.200">
    <property type="match status" value="1"/>
</dbReference>
<evidence type="ECO:0000259" key="6">
    <source>
        <dbReference type="PROSITE" id="PS50026"/>
    </source>
</evidence>
<dbReference type="Proteomes" id="UP001152320">
    <property type="component" value="Chromosome 5"/>
</dbReference>
<dbReference type="SMART" id="SM00181">
    <property type="entry name" value="EGF"/>
    <property type="match status" value="3"/>
</dbReference>
<feature type="domain" description="EGF-like" evidence="6">
    <location>
        <begin position="109"/>
        <end position="145"/>
    </location>
</feature>
<dbReference type="PROSITE" id="PS00010">
    <property type="entry name" value="ASX_HYDROXYL"/>
    <property type="match status" value="3"/>
</dbReference>
<dbReference type="GO" id="GO:0005509">
    <property type="term" value="F:calcium ion binding"/>
    <property type="evidence" value="ECO:0007669"/>
    <property type="project" value="InterPro"/>
</dbReference>
<evidence type="ECO:0000256" key="2">
    <source>
        <dbReference type="ARBA" id="ARBA00022729"/>
    </source>
</evidence>
<dbReference type="Gene3D" id="2.10.25.10">
    <property type="entry name" value="Laminin"/>
    <property type="match status" value="3"/>
</dbReference>
<keyword evidence="1 5" id="KW-0245">EGF-like domain</keyword>
<evidence type="ECO:0000313" key="8">
    <source>
        <dbReference type="Proteomes" id="UP001152320"/>
    </source>
</evidence>
<keyword evidence="4 5" id="KW-1015">Disulfide bond</keyword>
<dbReference type="SUPFAM" id="SSF57184">
    <property type="entry name" value="Growth factor receptor domain"/>
    <property type="match status" value="1"/>
</dbReference>
<dbReference type="Pfam" id="PF07645">
    <property type="entry name" value="EGF_CA"/>
    <property type="match status" value="2"/>
</dbReference>
<evidence type="ECO:0000256" key="1">
    <source>
        <dbReference type="ARBA" id="ARBA00022536"/>
    </source>
</evidence>
<name>A0A9Q1H9W3_HOLLE</name>
<gene>
    <name evidence="7" type="ORF">HOLleu_12112</name>
</gene>
<dbReference type="EMBL" id="JAIZAY010000005">
    <property type="protein sequence ID" value="KAJ8041322.1"/>
    <property type="molecule type" value="Genomic_DNA"/>
</dbReference>
<dbReference type="FunFam" id="2.10.25.10:FF:000038">
    <property type="entry name" value="Fibrillin 2"/>
    <property type="match status" value="1"/>
</dbReference>
<evidence type="ECO:0000256" key="5">
    <source>
        <dbReference type="PROSITE-ProRule" id="PRU00076"/>
    </source>
</evidence>
<feature type="domain" description="EGF-like" evidence="6">
    <location>
        <begin position="22"/>
        <end position="66"/>
    </location>
</feature>
<keyword evidence="2" id="KW-0732">Signal</keyword>
<organism evidence="7 8">
    <name type="scientific">Holothuria leucospilota</name>
    <name type="common">Black long sea cucumber</name>
    <name type="synonym">Mertensiothuria leucospilota</name>
    <dbReference type="NCBI Taxonomy" id="206669"/>
    <lineage>
        <taxon>Eukaryota</taxon>
        <taxon>Metazoa</taxon>
        <taxon>Echinodermata</taxon>
        <taxon>Eleutherozoa</taxon>
        <taxon>Echinozoa</taxon>
        <taxon>Holothuroidea</taxon>
        <taxon>Aspidochirotacea</taxon>
        <taxon>Aspidochirotida</taxon>
        <taxon>Holothuriidae</taxon>
        <taxon>Holothuria</taxon>
    </lineage>
</organism>
<evidence type="ECO:0000256" key="3">
    <source>
        <dbReference type="ARBA" id="ARBA00022737"/>
    </source>
</evidence>
<accession>A0A9Q1H9W3</accession>
<dbReference type="PANTHER" id="PTHR24039">
    <property type="entry name" value="FIBRILLIN-RELATED"/>
    <property type="match status" value="1"/>
</dbReference>
<comment type="caution">
    <text evidence="7">The sequence shown here is derived from an EMBL/GenBank/DDBJ whole genome shotgun (WGS) entry which is preliminary data.</text>
</comment>
<comment type="caution">
    <text evidence="5">Lacks conserved residue(s) required for the propagation of feature annotation.</text>
</comment>
<dbReference type="PROSITE" id="PS50026">
    <property type="entry name" value="EGF_3"/>
    <property type="match status" value="3"/>
</dbReference>
<evidence type="ECO:0000313" key="7">
    <source>
        <dbReference type="EMBL" id="KAJ8041322.1"/>
    </source>
</evidence>
<keyword evidence="3" id="KW-0677">Repeat</keyword>
<dbReference type="InterPro" id="IPR009030">
    <property type="entry name" value="Growth_fac_rcpt_cys_sf"/>
</dbReference>
<sequence>MFEKRARVVKSFLKIDPNWQQDIDECTEGTDNCLDSSSNGRCINYGGGFTCQCLTGYSGNGISACNDDDECTDGSNNCHPLLGICSNTVGSFACSCISGYSGDGVVCGKIDECIGITCSGRGTCVDLIAKYKCECEYSYWGTDCEYGSTYLDTVEWVLGSLYWSFDHFNTSGDNTFANHNVNASQYNAYPGLAISPSYAIAGNHSIKTRKNGTDDCVDFGDFTGHCIGEPYLCTEGMTLSLWMRLTEDEIKEAGPIYVLSSGVPDSSGFAIYRDTRKLIFVVNDGSTEWTVELSNLIPINIWKNIGFSI</sequence>
<keyword evidence="8" id="KW-1185">Reference proteome</keyword>
<dbReference type="InterPro" id="IPR000152">
    <property type="entry name" value="EGF-type_Asp/Asn_hydroxyl_site"/>
</dbReference>
<dbReference type="InterPro" id="IPR013320">
    <property type="entry name" value="ConA-like_dom_sf"/>
</dbReference>